<dbReference type="AlphaFoldDB" id="A0A9D2DSI0"/>
<dbReference type="PROSITE" id="PS50943">
    <property type="entry name" value="HTH_CROC1"/>
    <property type="match status" value="1"/>
</dbReference>
<reference evidence="3" key="1">
    <citation type="journal article" date="2021" name="PeerJ">
        <title>Extensive microbial diversity within the chicken gut microbiome revealed by metagenomics and culture.</title>
        <authorList>
            <person name="Gilroy R."/>
            <person name="Ravi A."/>
            <person name="Getino M."/>
            <person name="Pursley I."/>
            <person name="Horton D.L."/>
            <person name="Alikhan N.F."/>
            <person name="Baker D."/>
            <person name="Gharbi K."/>
            <person name="Hall N."/>
            <person name="Watson M."/>
            <person name="Adriaenssens E.M."/>
            <person name="Foster-Nyarko E."/>
            <person name="Jarju S."/>
            <person name="Secka A."/>
            <person name="Antonio M."/>
            <person name="Oren A."/>
            <person name="Chaudhuri R.R."/>
            <person name="La Ragione R."/>
            <person name="Hildebrand F."/>
            <person name="Pallen M.J."/>
        </authorList>
    </citation>
    <scope>NUCLEOTIDE SEQUENCE</scope>
    <source>
        <strain evidence="3">14324</strain>
    </source>
</reference>
<feature type="non-terminal residue" evidence="3">
    <location>
        <position position="89"/>
    </location>
</feature>
<comment type="caution">
    <text evidence="3">The sequence shown here is derived from an EMBL/GenBank/DDBJ whole genome shotgun (WGS) entry which is preliminary data.</text>
</comment>
<dbReference type="SMART" id="SM00530">
    <property type="entry name" value="HTH_XRE"/>
    <property type="match status" value="1"/>
</dbReference>
<dbReference type="PANTHER" id="PTHR46558">
    <property type="entry name" value="TRACRIPTIONAL REGULATORY PROTEIN-RELATED-RELATED"/>
    <property type="match status" value="1"/>
</dbReference>
<reference evidence="3" key="2">
    <citation type="submission" date="2021-04" db="EMBL/GenBank/DDBJ databases">
        <authorList>
            <person name="Gilroy R."/>
        </authorList>
    </citation>
    <scope>NUCLEOTIDE SEQUENCE</scope>
    <source>
        <strain evidence="3">14324</strain>
    </source>
</reference>
<dbReference type="EMBL" id="DXBU01000067">
    <property type="protein sequence ID" value="HIZ22144.1"/>
    <property type="molecule type" value="Genomic_DNA"/>
</dbReference>
<name>A0A9D2DSI0_9FIRM</name>
<dbReference type="Gene3D" id="1.10.260.40">
    <property type="entry name" value="lambda repressor-like DNA-binding domains"/>
    <property type="match status" value="1"/>
</dbReference>
<sequence length="89" mass="10443">MKQLSQEYLAKMIKKQRTKKDLTQEQLSEKTGINRAMIGRMERQEYIPSIPQLEKLSQVLAFDINSLFVEDLKPTVYTAFRGSTFTRQE</sequence>
<proteinExistence type="predicted"/>
<organism evidence="3 4">
    <name type="scientific">Candidatus Blautia faecigallinarum</name>
    <dbReference type="NCBI Taxonomy" id="2838488"/>
    <lineage>
        <taxon>Bacteria</taxon>
        <taxon>Bacillati</taxon>
        <taxon>Bacillota</taxon>
        <taxon>Clostridia</taxon>
        <taxon>Lachnospirales</taxon>
        <taxon>Lachnospiraceae</taxon>
        <taxon>Blautia</taxon>
    </lineage>
</organism>
<dbReference type="InterPro" id="IPR001387">
    <property type="entry name" value="Cro/C1-type_HTH"/>
</dbReference>
<evidence type="ECO:0000313" key="3">
    <source>
        <dbReference type="EMBL" id="HIZ22144.1"/>
    </source>
</evidence>
<dbReference type="PANTHER" id="PTHR46558:SF4">
    <property type="entry name" value="DNA-BIDING PHAGE PROTEIN"/>
    <property type="match status" value="1"/>
</dbReference>
<accession>A0A9D2DSI0</accession>
<keyword evidence="1" id="KW-0238">DNA-binding</keyword>
<dbReference type="SUPFAM" id="SSF47413">
    <property type="entry name" value="lambda repressor-like DNA-binding domains"/>
    <property type="match status" value="1"/>
</dbReference>
<evidence type="ECO:0000313" key="4">
    <source>
        <dbReference type="Proteomes" id="UP000824041"/>
    </source>
</evidence>
<evidence type="ECO:0000259" key="2">
    <source>
        <dbReference type="PROSITE" id="PS50943"/>
    </source>
</evidence>
<dbReference type="Pfam" id="PF01381">
    <property type="entry name" value="HTH_3"/>
    <property type="match status" value="1"/>
</dbReference>
<dbReference type="CDD" id="cd00093">
    <property type="entry name" value="HTH_XRE"/>
    <property type="match status" value="1"/>
</dbReference>
<gene>
    <name evidence="3" type="ORF">IAA21_05005</name>
</gene>
<feature type="domain" description="HTH cro/C1-type" evidence="2">
    <location>
        <begin position="13"/>
        <end position="67"/>
    </location>
</feature>
<dbReference type="GO" id="GO:0003677">
    <property type="term" value="F:DNA binding"/>
    <property type="evidence" value="ECO:0007669"/>
    <property type="project" value="UniProtKB-KW"/>
</dbReference>
<evidence type="ECO:0000256" key="1">
    <source>
        <dbReference type="ARBA" id="ARBA00023125"/>
    </source>
</evidence>
<dbReference type="Proteomes" id="UP000824041">
    <property type="component" value="Unassembled WGS sequence"/>
</dbReference>
<protein>
    <submittedName>
        <fullName evidence="3">Helix-turn-helix domain-containing protein</fullName>
    </submittedName>
</protein>
<dbReference type="InterPro" id="IPR010982">
    <property type="entry name" value="Lambda_DNA-bd_dom_sf"/>
</dbReference>